<keyword evidence="6" id="KW-0695">RNA-directed DNA polymerase</keyword>
<dbReference type="Gene3D" id="3.10.10.10">
    <property type="entry name" value="HIV Type 1 Reverse Transcriptase, subunit A, domain 1"/>
    <property type="match status" value="1"/>
</dbReference>
<comment type="caution">
    <text evidence="9">The sequence shown here is derived from an EMBL/GenBank/DDBJ whole genome shotgun (WGS) entry which is preliminary data.</text>
</comment>
<dbReference type="PANTHER" id="PTHR37984:SF5">
    <property type="entry name" value="PROTEIN NYNRIN-LIKE"/>
    <property type="match status" value="1"/>
</dbReference>
<evidence type="ECO:0000256" key="4">
    <source>
        <dbReference type="ARBA" id="ARBA00022759"/>
    </source>
</evidence>
<keyword evidence="3" id="KW-0540">Nuclease</keyword>
<dbReference type="CDD" id="cd09274">
    <property type="entry name" value="RNase_HI_RT_Ty3"/>
    <property type="match status" value="1"/>
</dbReference>
<dbReference type="GO" id="GO:0016787">
    <property type="term" value="F:hydrolase activity"/>
    <property type="evidence" value="ECO:0007669"/>
    <property type="project" value="UniProtKB-KW"/>
</dbReference>
<organism evidence="9 10">
    <name type="scientific">Trichomalopsis sarcophagae</name>
    <dbReference type="NCBI Taxonomy" id="543379"/>
    <lineage>
        <taxon>Eukaryota</taxon>
        <taxon>Metazoa</taxon>
        <taxon>Ecdysozoa</taxon>
        <taxon>Arthropoda</taxon>
        <taxon>Hexapoda</taxon>
        <taxon>Insecta</taxon>
        <taxon>Pterygota</taxon>
        <taxon>Neoptera</taxon>
        <taxon>Endopterygota</taxon>
        <taxon>Hymenoptera</taxon>
        <taxon>Apocrita</taxon>
        <taxon>Proctotrupomorpha</taxon>
        <taxon>Chalcidoidea</taxon>
        <taxon>Pteromalidae</taxon>
        <taxon>Pteromalinae</taxon>
        <taxon>Trichomalopsis</taxon>
    </lineage>
</organism>
<evidence type="ECO:0000259" key="8">
    <source>
        <dbReference type="Pfam" id="PF17917"/>
    </source>
</evidence>
<dbReference type="InterPro" id="IPR050951">
    <property type="entry name" value="Retrovirus_Pol_polyprotein"/>
</dbReference>
<keyword evidence="2" id="KW-0548">Nucleotidyltransferase</keyword>
<accession>A0A232FND7</accession>
<reference evidence="9 10" key="1">
    <citation type="journal article" date="2017" name="Curr. Biol.">
        <title>The Evolution of Venom by Co-option of Single-Copy Genes.</title>
        <authorList>
            <person name="Martinson E.O."/>
            <person name="Mrinalini"/>
            <person name="Kelkar Y.D."/>
            <person name="Chang C.H."/>
            <person name="Werren J.H."/>
        </authorList>
    </citation>
    <scope>NUCLEOTIDE SEQUENCE [LARGE SCALE GENOMIC DNA]</scope>
    <source>
        <strain evidence="9 10">Alberta</strain>
        <tissue evidence="9">Whole body</tissue>
    </source>
</reference>
<dbReference type="GO" id="GO:0004519">
    <property type="term" value="F:endonuclease activity"/>
    <property type="evidence" value="ECO:0007669"/>
    <property type="project" value="UniProtKB-KW"/>
</dbReference>
<evidence type="ECO:0000256" key="1">
    <source>
        <dbReference type="ARBA" id="ARBA00022679"/>
    </source>
</evidence>
<evidence type="ECO:0000313" key="10">
    <source>
        <dbReference type="Proteomes" id="UP000215335"/>
    </source>
</evidence>
<dbReference type="InterPro" id="IPR041373">
    <property type="entry name" value="RT_RNaseH"/>
</dbReference>
<evidence type="ECO:0000313" key="9">
    <source>
        <dbReference type="EMBL" id="OXU32251.1"/>
    </source>
</evidence>
<dbReference type="PANTHER" id="PTHR37984">
    <property type="entry name" value="PROTEIN CBG26694"/>
    <property type="match status" value="1"/>
</dbReference>
<dbReference type="Gene3D" id="3.10.20.370">
    <property type="match status" value="1"/>
</dbReference>
<keyword evidence="10" id="KW-1185">Reference proteome</keyword>
<keyword evidence="4" id="KW-0255">Endonuclease</keyword>
<dbReference type="GO" id="GO:0003964">
    <property type="term" value="F:RNA-directed DNA polymerase activity"/>
    <property type="evidence" value="ECO:0007669"/>
    <property type="project" value="UniProtKB-KW"/>
</dbReference>
<dbReference type="Pfam" id="PF00078">
    <property type="entry name" value="RVT_1"/>
    <property type="match status" value="1"/>
</dbReference>
<sequence length="234" mass="26873">MICYDQKIVPKKPGPDGKKEYRLVIYYRKLNATTIEDAYLLTNIVEILEQIGSAKYFSVFDLPMGFHQIELESGDIQKTAFNTKYGNVEYANAPLTFKRLMDCVLSGSQGVEMYVFLDDIVIYANTLEEHENKKWKWTSDQDQSFEVPVLVSVDVEKLILTTDASDGALGAILSQDEPGEDHPVAYMSRSFNKGQKNYLTTEKEYLAMVEAVDYFRHYLYGRHFTVFVDHEPLT</sequence>
<dbReference type="OrthoDB" id="430238at2759"/>
<dbReference type="InterPro" id="IPR043128">
    <property type="entry name" value="Rev_trsase/Diguanyl_cyclase"/>
</dbReference>
<feature type="domain" description="Reverse transcriptase" evidence="7">
    <location>
        <begin position="10"/>
        <end position="132"/>
    </location>
</feature>
<dbReference type="AlphaFoldDB" id="A0A232FND7"/>
<dbReference type="InterPro" id="IPR000477">
    <property type="entry name" value="RT_dom"/>
</dbReference>
<keyword evidence="1" id="KW-0808">Transferase</keyword>
<feature type="domain" description="Reverse transcriptase RNase H-like" evidence="8">
    <location>
        <begin position="157"/>
        <end position="234"/>
    </location>
</feature>
<dbReference type="EMBL" id="NNAY01000003">
    <property type="protein sequence ID" value="OXU32251.1"/>
    <property type="molecule type" value="Genomic_DNA"/>
</dbReference>
<gene>
    <name evidence="9" type="ORF">TSAR_008072</name>
</gene>
<evidence type="ECO:0000256" key="2">
    <source>
        <dbReference type="ARBA" id="ARBA00022695"/>
    </source>
</evidence>
<dbReference type="FunFam" id="3.10.20.370:FF:000001">
    <property type="entry name" value="Retrovirus-related Pol polyprotein from transposon 17.6-like protein"/>
    <property type="match status" value="1"/>
</dbReference>
<evidence type="ECO:0000256" key="3">
    <source>
        <dbReference type="ARBA" id="ARBA00022722"/>
    </source>
</evidence>
<protein>
    <submittedName>
        <fullName evidence="9">Uncharacterized protein</fullName>
    </submittedName>
</protein>
<evidence type="ECO:0000256" key="6">
    <source>
        <dbReference type="ARBA" id="ARBA00022918"/>
    </source>
</evidence>
<dbReference type="InterPro" id="IPR043502">
    <property type="entry name" value="DNA/RNA_pol_sf"/>
</dbReference>
<dbReference type="Proteomes" id="UP000215335">
    <property type="component" value="Unassembled WGS sequence"/>
</dbReference>
<dbReference type="Pfam" id="PF17917">
    <property type="entry name" value="RT_RNaseH"/>
    <property type="match status" value="1"/>
</dbReference>
<name>A0A232FND7_9HYME</name>
<dbReference type="STRING" id="543379.A0A232FND7"/>
<keyword evidence="5" id="KW-0378">Hydrolase</keyword>
<evidence type="ECO:0000259" key="7">
    <source>
        <dbReference type="Pfam" id="PF00078"/>
    </source>
</evidence>
<dbReference type="CDD" id="cd01647">
    <property type="entry name" value="RT_LTR"/>
    <property type="match status" value="1"/>
</dbReference>
<dbReference type="SUPFAM" id="SSF56672">
    <property type="entry name" value="DNA/RNA polymerases"/>
    <property type="match status" value="1"/>
</dbReference>
<dbReference type="Gene3D" id="3.30.70.270">
    <property type="match status" value="1"/>
</dbReference>
<evidence type="ECO:0000256" key="5">
    <source>
        <dbReference type="ARBA" id="ARBA00022801"/>
    </source>
</evidence>
<proteinExistence type="predicted"/>